<gene>
    <name evidence="1" type="ORF">PDIGIT_LOCUS6492</name>
</gene>
<dbReference type="AlphaFoldDB" id="A0A9W4XIR2"/>
<organism evidence="1 2">
    <name type="scientific">Periconia digitata</name>
    <dbReference type="NCBI Taxonomy" id="1303443"/>
    <lineage>
        <taxon>Eukaryota</taxon>
        <taxon>Fungi</taxon>
        <taxon>Dikarya</taxon>
        <taxon>Ascomycota</taxon>
        <taxon>Pezizomycotina</taxon>
        <taxon>Dothideomycetes</taxon>
        <taxon>Pleosporomycetidae</taxon>
        <taxon>Pleosporales</taxon>
        <taxon>Massarineae</taxon>
        <taxon>Periconiaceae</taxon>
        <taxon>Periconia</taxon>
    </lineage>
</organism>
<dbReference type="EMBL" id="CAOQHR010000004">
    <property type="protein sequence ID" value="CAI6333454.1"/>
    <property type="molecule type" value="Genomic_DNA"/>
</dbReference>
<dbReference type="Proteomes" id="UP001152607">
    <property type="component" value="Unassembled WGS sequence"/>
</dbReference>
<evidence type="ECO:0000313" key="2">
    <source>
        <dbReference type="Proteomes" id="UP001152607"/>
    </source>
</evidence>
<comment type="caution">
    <text evidence="1">The sequence shown here is derived from an EMBL/GenBank/DDBJ whole genome shotgun (WGS) entry which is preliminary data.</text>
</comment>
<accession>A0A9W4XIR2</accession>
<protein>
    <submittedName>
        <fullName evidence="1">Uncharacterized protein</fullName>
    </submittedName>
</protein>
<reference evidence="1" key="1">
    <citation type="submission" date="2023-01" db="EMBL/GenBank/DDBJ databases">
        <authorList>
            <person name="Van Ghelder C."/>
            <person name="Rancurel C."/>
        </authorList>
    </citation>
    <scope>NUCLEOTIDE SEQUENCE</scope>
    <source>
        <strain evidence="1">CNCM I-4278</strain>
    </source>
</reference>
<keyword evidence="2" id="KW-1185">Reference proteome</keyword>
<sequence length="127" mass="14067">MEGNNKSPQNCLTSHTLLIPSPTHPINPFILPHYVTPSGSHPIQTLQTPGSPNSPALKHTHRFTVLPSTPLMLCNIACDGTKNVRRERLRSEHLGLASYRACIHPYMRVRLCICTCVTLIEHPGKEG</sequence>
<proteinExistence type="predicted"/>
<evidence type="ECO:0000313" key="1">
    <source>
        <dbReference type="EMBL" id="CAI6333454.1"/>
    </source>
</evidence>
<name>A0A9W4XIR2_9PLEO</name>